<protein>
    <submittedName>
        <fullName evidence="2">Transcriptional regulator, PadR family</fullName>
    </submittedName>
</protein>
<sequence length="113" mass="13244">MSIAPRVEARPKNWLEPLVLASLREHESYGYELMQQLAKFGAETPNPGTLYRTLRRMEREGLCTSEWETPKKGPARRRYSVTDAGEAYLDLWVKALEQYQQSVNNFFRLYTNK</sequence>
<dbReference type="Gene3D" id="1.10.10.10">
    <property type="entry name" value="Winged helix-like DNA-binding domain superfamily/Winged helix DNA-binding domain"/>
    <property type="match status" value="1"/>
</dbReference>
<dbReference type="EMBL" id="CADCVI010000114">
    <property type="protein sequence ID" value="CAA9469089.1"/>
    <property type="molecule type" value="Genomic_DNA"/>
</dbReference>
<accession>A0A6J4RCM0</accession>
<dbReference type="InterPro" id="IPR005149">
    <property type="entry name" value="Tscrpt_reg_PadR_N"/>
</dbReference>
<dbReference type="PANTHER" id="PTHR33169">
    <property type="entry name" value="PADR-FAMILY TRANSCRIPTIONAL REGULATOR"/>
    <property type="match status" value="1"/>
</dbReference>
<evidence type="ECO:0000313" key="2">
    <source>
        <dbReference type="EMBL" id="CAA9469089.1"/>
    </source>
</evidence>
<dbReference type="SUPFAM" id="SSF46785">
    <property type="entry name" value="Winged helix' DNA-binding domain"/>
    <property type="match status" value="1"/>
</dbReference>
<dbReference type="AlphaFoldDB" id="A0A6J4RCM0"/>
<dbReference type="InterPro" id="IPR036390">
    <property type="entry name" value="WH_DNA-bd_sf"/>
</dbReference>
<organism evidence="2">
    <name type="scientific">uncultured Rubrobacteraceae bacterium</name>
    <dbReference type="NCBI Taxonomy" id="349277"/>
    <lineage>
        <taxon>Bacteria</taxon>
        <taxon>Bacillati</taxon>
        <taxon>Actinomycetota</taxon>
        <taxon>Rubrobacteria</taxon>
        <taxon>Rubrobacterales</taxon>
        <taxon>Rubrobacteraceae</taxon>
        <taxon>environmental samples</taxon>
    </lineage>
</organism>
<dbReference type="PANTHER" id="PTHR33169:SF14">
    <property type="entry name" value="TRANSCRIPTIONAL REGULATOR RV3488"/>
    <property type="match status" value="1"/>
</dbReference>
<proteinExistence type="predicted"/>
<dbReference type="InterPro" id="IPR052509">
    <property type="entry name" value="Metal_resp_DNA-bind_regulator"/>
</dbReference>
<reference evidence="2" key="1">
    <citation type="submission" date="2020-02" db="EMBL/GenBank/DDBJ databases">
        <authorList>
            <person name="Meier V. D."/>
        </authorList>
    </citation>
    <scope>NUCLEOTIDE SEQUENCE</scope>
    <source>
        <strain evidence="2">AVDCRST_MAG25</strain>
    </source>
</reference>
<dbReference type="Pfam" id="PF03551">
    <property type="entry name" value="PadR"/>
    <property type="match status" value="1"/>
</dbReference>
<dbReference type="InterPro" id="IPR036388">
    <property type="entry name" value="WH-like_DNA-bd_sf"/>
</dbReference>
<name>A0A6J4RCM0_9ACTN</name>
<gene>
    <name evidence="2" type="ORF">AVDCRST_MAG25-1871</name>
</gene>
<evidence type="ECO:0000259" key="1">
    <source>
        <dbReference type="Pfam" id="PF03551"/>
    </source>
</evidence>
<feature type="domain" description="Transcription regulator PadR N-terminal" evidence="1">
    <location>
        <begin position="19"/>
        <end position="89"/>
    </location>
</feature>